<dbReference type="GO" id="GO:0005524">
    <property type="term" value="F:ATP binding"/>
    <property type="evidence" value="ECO:0007669"/>
    <property type="project" value="UniProtKB-KW"/>
</dbReference>
<dbReference type="InterPro" id="IPR005467">
    <property type="entry name" value="His_kinase_dom"/>
</dbReference>
<dbReference type="InterPro" id="IPR011712">
    <property type="entry name" value="Sig_transdc_His_kin_sub3_dim/P"/>
</dbReference>
<dbReference type="SUPFAM" id="SSF103190">
    <property type="entry name" value="Sensory domain-like"/>
    <property type="match status" value="1"/>
</dbReference>
<dbReference type="Pfam" id="PF08448">
    <property type="entry name" value="PAS_4"/>
    <property type="match status" value="1"/>
</dbReference>
<dbReference type="SUPFAM" id="SSF55785">
    <property type="entry name" value="PYP-like sensor domain (PAS domain)"/>
    <property type="match status" value="2"/>
</dbReference>
<name>A0A7C4W710_9BACT</name>
<keyword evidence="5 12" id="KW-0812">Transmembrane</keyword>
<dbReference type="Pfam" id="PF02743">
    <property type="entry name" value="dCache_1"/>
    <property type="match status" value="1"/>
</dbReference>
<protein>
    <submittedName>
        <fullName evidence="16">PAS domain S-box protein</fullName>
    </submittedName>
</protein>
<dbReference type="Pfam" id="PF07730">
    <property type="entry name" value="HisKA_3"/>
    <property type="match status" value="1"/>
</dbReference>
<evidence type="ECO:0000256" key="2">
    <source>
        <dbReference type="ARBA" id="ARBA00022475"/>
    </source>
</evidence>
<evidence type="ECO:0000256" key="5">
    <source>
        <dbReference type="ARBA" id="ARBA00022692"/>
    </source>
</evidence>
<dbReference type="GO" id="GO:0000155">
    <property type="term" value="F:phosphorelay sensor kinase activity"/>
    <property type="evidence" value="ECO:0007669"/>
    <property type="project" value="InterPro"/>
</dbReference>
<dbReference type="PROSITE" id="PS50112">
    <property type="entry name" value="PAS"/>
    <property type="match status" value="2"/>
</dbReference>
<comment type="caution">
    <text evidence="16">The sequence shown here is derived from an EMBL/GenBank/DDBJ whole genome shotgun (WGS) entry which is preliminary data.</text>
</comment>
<dbReference type="Gene3D" id="1.20.5.1930">
    <property type="match status" value="1"/>
</dbReference>
<dbReference type="SUPFAM" id="SSF55874">
    <property type="entry name" value="ATPase domain of HSP90 chaperone/DNA topoisomerase II/histidine kinase"/>
    <property type="match status" value="1"/>
</dbReference>
<comment type="subcellular location">
    <subcellularLocation>
        <location evidence="1">Cell membrane</location>
        <topology evidence="1">Multi-pass membrane protein</topology>
    </subcellularLocation>
</comment>
<evidence type="ECO:0000259" key="15">
    <source>
        <dbReference type="PROSITE" id="PS50113"/>
    </source>
</evidence>
<keyword evidence="9 12" id="KW-1133">Transmembrane helix</keyword>
<dbReference type="AlphaFoldDB" id="A0A7C4W710"/>
<evidence type="ECO:0000256" key="4">
    <source>
        <dbReference type="ARBA" id="ARBA00022679"/>
    </source>
</evidence>
<keyword evidence="6" id="KW-0547">Nucleotide-binding</keyword>
<feature type="domain" description="Histidine kinase" evidence="13">
    <location>
        <begin position="764"/>
        <end position="851"/>
    </location>
</feature>
<dbReference type="PANTHER" id="PTHR24421:SF59">
    <property type="entry name" value="OXYGEN SENSOR HISTIDINE KINASE NREB"/>
    <property type="match status" value="1"/>
</dbReference>
<dbReference type="Gene3D" id="3.30.450.20">
    <property type="entry name" value="PAS domain"/>
    <property type="match status" value="4"/>
</dbReference>
<feature type="transmembrane region" description="Helical" evidence="12">
    <location>
        <begin position="331"/>
        <end position="351"/>
    </location>
</feature>
<feature type="domain" description="PAS" evidence="14">
    <location>
        <begin position="371"/>
        <end position="442"/>
    </location>
</feature>
<dbReference type="InterPro" id="IPR036890">
    <property type="entry name" value="HATPase_C_sf"/>
</dbReference>
<feature type="domain" description="PAC" evidence="15">
    <location>
        <begin position="445"/>
        <end position="497"/>
    </location>
</feature>
<keyword evidence="2" id="KW-1003">Cell membrane</keyword>
<evidence type="ECO:0000256" key="8">
    <source>
        <dbReference type="ARBA" id="ARBA00022840"/>
    </source>
</evidence>
<evidence type="ECO:0000259" key="13">
    <source>
        <dbReference type="PROSITE" id="PS50109"/>
    </source>
</evidence>
<dbReference type="SMART" id="SM00387">
    <property type="entry name" value="HATPase_c"/>
    <property type="match status" value="1"/>
</dbReference>
<dbReference type="InterPro" id="IPR013656">
    <property type="entry name" value="PAS_4"/>
</dbReference>
<evidence type="ECO:0000256" key="1">
    <source>
        <dbReference type="ARBA" id="ARBA00004651"/>
    </source>
</evidence>
<organism evidence="16">
    <name type="scientific">Desulfatirhabdium butyrativorans</name>
    <dbReference type="NCBI Taxonomy" id="340467"/>
    <lineage>
        <taxon>Bacteria</taxon>
        <taxon>Pseudomonadati</taxon>
        <taxon>Thermodesulfobacteriota</taxon>
        <taxon>Desulfobacteria</taxon>
        <taxon>Desulfobacterales</taxon>
        <taxon>Desulfatirhabdiaceae</taxon>
        <taxon>Desulfatirhabdium</taxon>
    </lineage>
</organism>
<evidence type="ECO:0000256" key="12">
    <source>
        <dbReference type="SAM" id="Phobius"/>
    </source>
</evidence>
<dbReference type="NCBIfam" id="TIGR00229">
    <property type="entry name" value="sensory_box"/>
    <property type="match status" value="2"/>
</dbReference>
<evidence type="ECO:0000256" key="6">
    <source>
        <dbReference type="ARBA" id="ARBA00022741"/>
    </source>
</evidence>
<dbReference type="Gene3D" id="3.30.565.10">
    <property type="entry name" value="Histidine kinase-like ATPase, C-terminal domain"/>
    <property type="match status" value="1"/>
</dbReference>
<reference evidence="16" key="1">
    <citation type="journal article" date="2020" name="mSystems">
        <title>Genome- and Community-Level Interaction Insights into Carbon Utilization and Element Cycling Functions of Hydrothermarchaeota in Hydrothermal Sediment.</title>
        <authorList>
            <person name="Zhou Z."/>
            <person name="Liu Y."/>
            <person name="Xu W."/>
            <person name="Pan J."/>
            <person name="Luo Z.H."/>
            <person name="Li M."/>
        </authorList>
    </citation>
    <scope>NUCLEOTIDE SEQUENCE [LARGE SCALE GENOMIC DNA]</scope>
    <source>
        <strain evidence="16">SpSt-477</strain>
    </source>
</reference>
<dbReference type="InterPro" id="IPR033479">
    <property type="entry name" value="dCache_1"/>
</dbReference>
<keyword evidence="4" id="KW-0808">Transferase</keyword>
<keyword evidence="10" id="KW-0902">Two-component regulatory system</keyword>
<evidence type="ECO:0000256" key="9">
    <source>
        <dbReference type="ARBA" id="ARBA00022989"/>
    </source>
</evidence>
<keyword evidence="8" id="KW-0067">ATP-binding</keyword>
<dbReference type="PANTHER" id="PTHR24421">
    <property type="entry name" value="NITRATE/NITRITE SENSOR PROTEIN NARX-RELATED"/>
    <property type="match status" value="1"/>
</dbReference>
<dbReference type="SMART" id="SM00091">
    <property type="entry name" value="PAS"/>
    <property type="match status" value="2"/>
</dbReference>
<proteinExistence type="predicted"/>
<evidence type="ECO:0000259" key="14">
    <source>
        <dbReference type="PROSITE" id="PS50112"/>
    </source>
</evidence>
<dbReference type="InterPro" id="IPR001610">
    <property type="entry name" value="PAC"/>
</dbReference>
<dbReference type="GO" id="GO:0046983">
    <property type="term" value="F:protein dimerization activity"/>
    <property type="evidence" value="ECO:0007669"/>
    <property type="project" value="InterPro"/>
</dbReference>
<dbReference type="Pfam" id="PF13426">
    <property type="entry name" value="PAS_9"/>
    <property type="match status" value="1"/>
</dbReference>
<dbReference type="InterPro" id="IPR035965">
    <property type="entry name" value="PAS-like_dom_sf"/>
</dbReference>
<dbReference type="EMBL" id="DSUH01000304">
    <property type="protein sequence ID" value="HGU33797.1"/>
    <property type="molecule type" value="Genomic_DNA"/>
</dbReference>
<dbReference type="CDD" id="cd00130">
    <property type="entry name" value="PAS"/>
    <property type="match status" value="2"/>
</dbReference>
<dbReference type="PROSITE" id="PS50113">
    <property type="entry name" value="PAC"/>
    <property type="match status" value="1"/>
</dbReference>
<accession>A0A7C4W710</accession>
<dbReference type="InterPro" id="IPR000014">
    <property type="entry name" value="PAS"/>
</dbReference>
<keyword evidence="7" id="KW-0418">Kinase</keyword>
<evidence type="ECO:0000256" key="3">
    <source>
        <dbReference type="ARBA" id="ARBA00022553"/>
    </source>
</evidence>
<feature type="domain" description="PAS" evidence="14">
    <location>
        <begin position="516"/>
        <end position="586"/>
    </location>
</feature>
<gene>
    <name evidence="16" type="ORF">ENS29_13225</name>
</gene>
<dbReference type="InterPro" id="IPR050482">
    <property type="entry name" value="Sensor_HK_TwoCompSys"/>
</dbReference>
<dbReference type="InterPro" id="IPR003594">
    <property type="entry name" value="HATPase_dom"/>
</dbReference>
<dbReference type="InterPro" id="IPR000700">
    <property type="entry name" value="PAS-assoc_C"/>
</dbReference>
<sequence length="862" mass="96589">MLPDGLYLPKKKGIGSGTAGKSLDNWLQYFHDSLMKLRFILITLSLLAFVSVSIGGYLYYTSLRSAAIAEADRNATARINAIHKNVLTFLSETVKPVRVMAGMEALAEALIEPNPERIGKANAILDYFASSLDANVCYLLDRNGTTIASSNRNEPTSFVGLSFSFRPYFQQAMAGRSHIYLALGTASDIRGAYYSHPVRELKEGEPIGVAVIKVAIDAIEQNIGLSEEEIVLVADPQGVIFMSSHRSWLLQLAWPLGESEIQAIRQKRQFGDGPFRWIGLRQLGDHLVLDKNNVQYRLYRKALEPFEGWQILYLRNYKAILQQVVEPLVRMSGPIVLIVSTLIGVAVFVLYQEASKELLRRREAEKALEASTRRYRTLYHQTPAMLHSIDGSGNLISVSDYWLEAMEYRREEVIGKPLVQFLTSESRSYAEQIVMPQFFRSGFCKDIPYRFVTGKGRVMEVLLSAIAERNERGDIVRSLSVSIDVTERNRAVQALQEAQEALKHHSRKLEIEVVRRTREISGILKYSPNVVYIKDRNNRYRLVNARFERLFAMSTEMVIGKTDEDILPKEIAKGFSQLDRKVLNSGDALQYEQTLSISGTHHTFLTVSFPLFDDAGGQAIGVCSILTDVTEAKKLQDQYRRLSAAILDSQERERAAIARELHDELGQVLTALRMDAVWLRQRLLLIDAEAARRAEGMCASIDQNIQEIRSIALRLRPRVLDDLGLVDALEWFTVDFERRTGIACIFRSQRLPQVSDALSTAAYRIVQEALTNVARHAQATYAEVSLSLQNGELHICVSDNGVGFDVKKTVDHIGLGIPGMRERALLVGGGIELSSRSGEGTKLVFRAPLPPTYDSVVLDSGT</sequence>
<dbReference type="PROSITE" id="PS50109">
    <property type="entry name" value="HIS_KIN"/>
    <property type="match status" value="1"/>
</dbReference>
<feature type="transmembrane region" description="Helical" evidence="12">
    <location>
        <begin position="39"/>
        <end position="60"/>
    </location>
</feature>
<dbReference type="SMART" id="SM00086">
    <property type="entry name" value="PAC"/>
    <property type="match status" value="2"/>
</dbReference>
<dbReference type="CDD" id="cd16917">
    <property type="entry name" value="HATPase_UhpB-NarQ-NarX-like"/>
    <property type="match status" value="1"/>
</dbReference>
<evidence type="ECO:0000313" key="16">
    <source>
        <dbReference type="EMBL" id="HGU33797.1"/>
    </source>
</evidence>
<keyword evidence="11 12" id="KW-0472">Membrane</keyword>
<evidence type="ECO:0000256" key="11">
    <source>
        <dbReference type="ARBA" id="ARBA00023136"/>
    </source>
</evidence>
<dbReference type="GO" id="GO:0005886">
    <property type="term" value="C:plasma membrane"/>
    <property type="evidence" value="ECO:0007669"/>
    <property type="project" value="UniProtKB-SubCell"/>
</dbReference>
<keyword evidence="3" id="KW-0597">Phosphoprotein</keyword>
<evidence type="ECO:0000256" key="10">
    <source>
        <dbReference type="ARBA" id="ARBA00023012"/>
    </source>
</evidence>
<dbReference type="Pfam" id="PF02518">
    <property type="entry name" value="HATPase_c"/>
    <property type="match status" value="1"/>
</dbReference>
<evidence type="ECO:0000256" key="7">
    <source>
        <dbReference type="ARBA" id="ARBA00022777"/>
    </source>
</evidence>
<dbReference type="InterPro" id="IPR029151">
    <property type="entry name" value="Sensor-like_sf"/>
</dbReference>